<reference evidence="2 3" key="1">
    <citation type="journal article" date="2014" name="Am. J. Bot.">
        <title>Genome assembly and annotation for red clover (Trifolium pratense; Fabaceae).</title>
        <authorList>
            <person name="Istvanek J."/>
            <person name="Jaros M."/>
            <person name="Krenek A."/>
            <person name="Repkova J."/>
        </authorList>
    </citation>
    <scope>NUCLEOTIDE SEQUENCE [LARGE SCALE GENOMIC DNA]</scope>
    <source>
        <strain evidence="3">cv. Tatra</strain>
        <tissue evidence="2">Young leaves</tissue>
    </source>
</reference>
<evidence type="ECO:0000256" key="1">
    <source>
        <dbReference type="SAM" id="SignalP"/>
    </source>
</evidence>
<dbReference type="Proteomes" id="UP000236291">
    <property type="component" value="Unassembled WGS sequence"/>
</dbReference>
<evidence type="ECO:0000313" key="3">
    <source>
        <dbReference type="Proteomes" id="UP000236291"/>
    </source>
</evidence>
<accession>A0A2K3K6K2</accession>
<sequence length="87" mass="9988">MVSSMMLLKLVVLRLGCMLRLWKVPAFLNPIESNSLEMVLGDEKGGKIHATVRKFPTFLNPWKVDIKFDENLRIKVSSLEMVLVDEK</sequence>
<feature type="non-terminal residue" evidence="2">
    <location>
        <position position="87"/>
    </location>
</feature>
<feature type="chain" id="PRO_5014411146" evidence="1">
    <location>
        <begin position="27"/>
        <end position="87"/>
    </location>
</feature>
<keyword evidence="1" id="KW-0732">Signal</keyword>
<organism evidence="2 3">
    <name type="scientific">Trifolium pratense</name>
    <name type="common">Red clover</name>
    <dbReference type="NCBI Taxonomy" id="57577"/>
    <lineage>
        <taxon>Eukaryota</taxon>
        <taxon>Viridiplantae</taxon>
        <taxon>Streptophyta</taxon>
        <taxon>Embryophyta</taxon>
        <taxon>Tracheophyta</taxon>
        <taxon>Spermatophyta</taxon>
        <taxon>Magnoliopsida</taxon>
        <taxon>eudicotyledons</taxon>
        <taxon>Gunneridae</taxon>
        <taxon>Pentapetalae</taxon>
        <taxon>rosids</taxon>
        <taxon>fabids</taxon>
        <taxon>Fabales</taxon>
        <taxon>Fabaceae</taxon>
        <taxon>Papilionoideae</taxon>
        <taxon>50 kb inversion clade</taxon>
        <taxon>NPAAA clade</taxon>
        <taxon>Hologalegina</taxon>
        <taxon>IRL clade</taxon>
        <taxon>Trifolieae</taxon>
        <taxon>Trifolium</taxon>
    </lineage>
</organism>
<comment type="caution">
    <text evidence="2">The sequence shown here is derived from an EMBL/GenBank/DDBJ whole genome shotgun (WGS) entry which is preliminary data.</text>
</comment>
<evidence type="ECO:0000313" key="2">
    <source>
        <dbReference type="EMBL" id="PNX61917.1"/>
    </source>
</evidence>
<name>A0A2K3K6K2_TRIPR</name>
<reference evidence="2 3" key="2">
    <citation type="journal article" date="2017" name="Front. Plant Sci.">
        <title>Gene Classification and Mining of Molecular Markers Useful in Red Clover (Trifolium pratense) Breeding.</title>
        <authorList>
            <person name="Istvanek J."/>
            <person name="Dluhosova J."/>
            <person name="Dluhos P."/>
            <person name="Patkova L."/>
            <person name="Nedelnik J."/>
            <person name="Repkova J."/>
        </authorList>
    </citation>
    <scope>NUCLEOTIDE SEQUENCE [LARGE SCALE GENOMIC DNA]</scope>
    <source>
        <strain evidence="3">cv. Tatra</strain>
        <tissue evidence="2">Young leaves</tissue>
    </source>
</reference>
<dbReference type="AlphaFoldDB" id="A0A2K3K6K2"/>
<gene>
    <name evidence="2" type="ORF">L195_g052703</name>
</gene>
<feature type="signal peptide" evidence="1">
    <location>
        <begin position="1"/>
        <end position="26"/>
    </location>
</feature>
<dbReference type="EMBL" id="ASHM01086403">
    <property type="protein sequence ID" value="PNX61917.1"/>
    <property type="molecule type" value="Genomic_DNA"/>
</dbReference>
<protein>
    <submittedName>
        <fullName evidence="2">Uncharacterized protein</fullName>
    </submittedName>
</protein>
<proteinExistence type="predicted"/>